<dbReference type="AlphaFoldDB" id="A0AAC9W4K2"/>
<dbReference type="EMBL" id="CP019962">
    <property type="protein sequence ID" value="ARD67003.1"/>
    <property type="molecule type" value="Genomic_DNA"/>
</dbReference>
<dbReference type="Gene3D" id="3.90.1470.20">
    <property type="match status" value="1"/>
</dbReference>
<accession>A0AAC9W4K2</accession>
<dbReference type="InterPro" id="IPR050849">
    <property type="entry name" value="HAD-like_hydrolase_phosphatase"/>
</dbReference>
<dbReference type="NCBIfam" id="TIGR01488">
    <property type="entry name" value="HAD-SF-IB"/>
    <property type="match status" value="1"/>
</dbReference>
<evidence type="ECO:0000313" key="1">
    <source>
        <dbReference type="EMBL" id="ARD67003.1"/>
    </source>
</evidence>
<dbReference type="KEGG" id="elim:B2M23_16340"/>
<name>A0AAC9W4K2_EUBLI</name>
<dbReference type="InterPro" id="IPR036412">
    <property type="entry name" value="HAD-like_sf"/>
</dbReference>
<dbReference type="RefSeq" id="WP_038352310.1">
    <property type="nucleotide sequence ID" value="NZ_CP019962.1"/>
</dbReference>
<dbReference type="PANTHER" id="PTHR28181:SF2">
    <property type="entry name" value="PHOSPHORIC MONOESTER HYDROLASE"/>
    <property type="match status" value="1"/>
</dbReference>
<reference evidence="2" key="1">
    <citation type="journal article" date="2017" name="Sci. Rep.">
        <title>Determination of the Genome and Primary Transcriptome of Syngas Fermenting Eubacterium limosum ATCC 8486.</title>
        <authorList>
            <person name="Song Y."/>
            <person name="Shin J."/>
            <person name="Jeong Y."/>
            <person name="Jin S."/>
            <person name="Lee J.K."/>
            <person name="Kim D.R."/>
            <person name="Kim S.C."/>
            <person name="Cho S."/>
            <person name="Cho B.K."/>
        </authorList>
    </citation>
    <scope>NUCLEOTIDE SEQUENCE [LARGE SCALE GENOMIC DNA]</scope>
    <source>
        <strain evidence="2">ATCC 8486</strain>
    </source>
</reference>
<sequence length="216" mass="25149">MKNRKKYKFIIDFDGTISVNDSTTTIARHFVPEMQKKYEERLHKKEISIAKYIQELLEASNLTEKTYIRFLEQNIVIDPTFKDFIKEGYDYTIVSAGAFQNIFYSLKAASIDIPPSRILSNQIQFLSGCLKLHPSEYPHKNGIDKKKIIQNYQSYNIPVIFIGDGISDFEGAEAADVVLAKRDKRLEKYCVEHQISCFTYENFRDICHILENEKLI</sequence>
<dbReference type="SUPFAM" id="SSF56784">
    <property type="entry name" value="HAD-like"/>
    <property type="match status" value="1"/>
</dbReference>
<proteinExistence type="predicted"/>
<dbReference type="InterPro" id="IPR023214">
    <property type="entry name" value="HAD_sf"/>
</dbReference>
<dbReference type="PANTHER" id="PTHR28181">
    <property type="entry name" value="UPF0655 PROTEIN YCR015C"/>
    <property type="match status" value="1"/>
</dbReference>
<gene>
    <name evidence="1" type="ORF">B2M23_16340</name>
</gene>
<dbReference type="Gene3D" id="3.40.50.1000">
    <property type="entry name" value="HAD superfamily/HAD-like"/>
    <property type="match status" value="1"/>
</dbReference>
<evidence type="ECO:0000313" key="2">
    <source>
        <dbReference type="Proteomes" id="UP000192391"/>
    </source>
</evidence>
<evidence type="ECO:0008006" key="3">
    <source>
        <dbReference type="Google" id="ProtNLM"/>
    </source>
</evidence>
<dbReference type="Proteomes" id="UP000192391">
    <property type="component" value="Chromosome"/>
</dbReference>
<protein>
    <recommendedName>
        <fullName evidence="3">2-hydroxy-3-keto-5-methylthiopentenyl-1-phosphate phosphatase</fullName>
    </recommendedName>
</protein>
<organism evidence="1 2">
    <name type="scientific">Eubacterium limosum</name>
    <dbReference type="NCBI Taxonomy" id="1736"/>
    <lineage>
        <taxon>Bacteria</taxon>
        <taxon>Bacillati</taxon>
        <taxon>Bacillota</taxon>
        <taxon>Clostridia</taxon>
        <taxon>Eubacteriales</taxon>
        <taxon>Eubacteriaceae</taxon>
        <taxon>Eubacterium</taxon>
    </lineage>
</organism>